<feature type="domain" description="HTH deoR-type" evidence="7">
    <location>
        <begin position="3"/>
        <end position="58"/>
    </location>
</feature>
<evidence type="ECO:0000256" key="5">
    <source>
        <dbReference type="ARBA" id="ARBA00023163"/>
    </source>
</evidence>
<evidence type="ECO:0000256" key="3">
    <source>
        <dbReference type="ARBA" id="ARBA00023015"/>
    </source>
</evidence>
<reference evidence="8 9" key="1">
    <citation type="submission" date="2019-03" db="EMBL/GenBank/DDBJ databases">
        <authorList>
            <person name="Kim M.K.M."/>
        </authorList>
    </citation>
    <scope>NUCLEOTIDE SEQUENCE [LARGE SCALE GENOMIC DNA]</scope>
    <source>
        <strain evidence="8 9">18JY15-6</strain>
    </source>
</reference>
<dbReference type="InterPro" id="IPR036390">
    <property type="entry name" value="WH_DNA-bd_sf"/>
</dbReference>
<dbReference type="AlphaFoldDB" id="A0A4R1BUV0"/>
<evidence type="ECO:0000256" key="6">
    <source>
        <dbReference type="ARBA" id="ARBA00024937"/>
    </source>
</evidence>
<dbReference type="RefSeq" id="WP_131585582.1">
    <property type="nucleotide sequence ID" value="NZ_SJZJ01000034.1"/>
</dbReference>
<proteinExistence type="predicted"/>
<dbReference type="Proteomes" id="UP000295453">
    <property type="component" value="Unassembled WGS sequence"/>
</dbReference>
<keyword evidence="9" id="KW-1185">Reference proteome</keyword>
<organism evidence="8 9">
    <name type="scientific">Nocardioides jejuensis</name>
    <dbReference type="NCBI Taxonomy" id="2502782"/>
    <lineage>
        <taxon>Bacteria</taxon>
        <taxon>Bacillati</taxon>
        <taxon>Actinomycetota</taxon>
        <taxon>Actinomycetes</taxon>
        <taxon>Propionibacteriales</taxon>
        <taxon>Nocardioidaceae</taxon>
        <taxon>Nocardioides</taxon>
    </lineage>
</organism>
<keyword evidence="3" id="KW-0805">Transcription regulation</keyword>
<protein>
    <recommendedName>
        <fullName evidence="1">Lactose phosphotransferase system repressor</fullName>
    </recommendedName>
</protein>
<keyword evidence="2" id="KW-0678">Repressor</keyword>
<dbReference type="GO" id="GO:0003700">
    <property type="term" value="F:DNA-binding transcription factor activity"/>
    <property type="evidence" value="ECO:0007669"/>
    <property type="project" value="InterPro"/>
</dbReference>
<dbReference type="PANTHER" id="PTHR30363:SF4">
    <property type="entry name" value="GLYCEROL-3-PHOSPHATE REGULON REPRESSOR"/>
    <property type="match status" value="1"/>
</dbReference>
<comment type="caution">
    <text evidence="8">The sequence shown here is derived from an EMBL/GenBank/DDBJ whole genome shotgun (WGS) entry which is preliminary data.</text>
</comment>
<keyword evidence="4" id="KW-0238">DNA-binding</keyword>
<dbReference type="PANTHER" id="PTHR30363">
    <property type="entry name" value="HTH-TYPE TRANSCRIPTIONAL REGULATOR SRLR-RELATED"/>
    <property type="match status" value="1"/>
</dbReference>
<dbReference type="Gene3D" id="1.10.10.10">
    <property type="entry name" value="Winged helix-like DNA-binding domain superfamily/Winged helix DNA-binding domain"/>
    <property type="match status" value="1"/>
</dbReference>
<evidence type="ECO:0000256" key="1">
    <source>
        <dbReference type="ARBA" id="ARBA00021390"/>
    </source>
</evidence>
<dbReference type="InterPro" id="IPR001034">
    <property type="entry name" value="DeoR_HTH"/>
</dbReference>
<name>A0A4R1BUV0_9ACTN</name>
<dbReference type="SUPFAM" id="SSF46785">
    <property type="entry name" value="Winged helix' DNA-binding domain"/>
    <property type="match status" value="1"/>
</dbReference>
<dbReference type="SMART" id="SM01134">
    <property type="entry name" value="DeoRC"/>
    <property type="match status" value="1"/>
</dbReference>
<dbReference type="PRINTS" id="PR00037">
    <property type="entry name" value="HTHLACR"/>
</dbReference>
<dbReference type="EMBL" id="SJZJ01000034">
    <property type="protein sequence ID" value="TCJ21458.1"/>
    <property type="molecule type" value="Genomic_DNA"/>
</dbReference>
<dbReference type="InterPro" id="IPR036388">
    <property type="entry name" value="WH-like_DNA-bd_sf"/>
</dbReference>
<evidence type="ECO:0000256" key="2">
    <source>
        <dbReference type="ARBA" id="ARBA00022491"/>
    </source>
</evidence>
<dbReference type="InterPro" id="IPR014036">
    <property type="entry name" value="DeoR-like_C"/>
</dbReference>
<dbReference type="PROSITE" id="PS51000">
    <property type="entry name" value="HTH_DEOR_2"/>
    <property type="match status" value="1"/>
</dbReference>
<evidence type="ECO:0000259" key="7">
    <source>
        <dbReference type="PROSITE" id="PS51000"/>
    </source>
</evidence>
<dbReference type="SUPFAM" id="SSF100950">
    <property type="entry name" value="NagB/RpiA/CoA transferase-like"/>
    <property type="match status" value="1"/>
</dbReference>
<evidence type="ECO:0000313" key="8">
    <source>
        <dbReference type="EMBL" id="TCJ21458.1"/>
    </source>
</evidence>
<dbReference type="InterPro" id="IPR037171">
    <property type="entry name" value="NagB/RpiA_transferase-like"/>
</dbReference>
<sequence length="255" mass="26613">MYAEERQQAITRLVGERGRVAVADLAVEFDVTTETVRRDLSLLERAGLVHRVHGGAVPAGSLAGIESALSERDTVNQRAKEQIARAALAQLPRGEATIVLDAGSTTARLASMLPTDRRLVVVTHAVPVAARLAGLGNIELHLLPGRVRPSTQAAVGADTVAALGRIRADVVFVGTNGLTLDHGLSTPDLEEAAAKRALIRAGRKVVVLADSSKIGQETAQSFADLAEVDVVITDSAIDPRDQVGIAAAGPEVVIA</sequence>
<gene>
    <name evidence="8" type="ORF">EPD65_15070</name>
</gene>
<comment type="function">
    <text evidence="6">Repressor of the lactose catabolism operon. Galactose-6-phosphate is the inducer.</text>
</comment>
<keyword evidence="5" id="KW-0804">Transcription</keyword>
<evidence type="ECO:0000256" key="4">
    <source>
        <dbReference type="ARBA" id="ARBA00023125"/>
    </source>
</evidence>
<evidence type="ECO:0000313" key="9">
    <source>
        <dbReference type="Proteomes" id="UP000295453"/>
    </source>
</evidence>
<dbReference type="Pfam" id="PF00455">
    <property type="entry name" value="DeoRC"/>
    <property type="match status" value="1"/>
</dbReference>
<dbReference type="Gene3D" id="3.40.50.1360">
    <property type="match status" value="1"/>
</dbReference>
<dbReference type="SMART" id="SM00420">
    <property type="entry name" value="HTH_DEOR"/>
    <property type="match status" value="1"/>
</dbReference>
<dbReference type="Pfam" id="PF08220">
    <property type="entry name" value="HTH_DeoR"/>
    <property type="match status" value="1"/>
</dbReference>
<dbReference type="InterPro" id="IPR050313">
    <property type="entry name" value="Carb_Metab_HTH_regulators"/>
</dbReference>
<accession>A0A4R1BUV0</accession>
<dbReference type="InterPro" id="IPR018356">
    <property type="entry name" value="Tscrpt_reg_HTH_DeoR_CS"/>
</dbReference>
<dbReference type="PROSITE" id="PS00894">
    <property type="entry name" value="HTH_DEOR_1"/>
    <property type="match status" value="1"/>
</dbReference>
<dbReference type="OrthoDB" id="7688673at2"/>
<dbReference type="GO" id="GO:0003677">
    <property type="term" value="F:DNA binding"/>
    <property type="evidence" value="ECO:0007669"/>
    <property type="project" value="UniProtKB-KW"/>
</dbReference>